<accession>A0A5M9JWF4</accession>
<proteinExistence type="predicted"/>
<evidence type="ECO:0000256" key="1">
    <source>
        <dbReference type="SAM" id="MobiDB-lite"/>
    </source>
</evidence>
<sequence length="68" mass="7549">MDDRTVAPTVISRMITAKEASGGLVTKATHHTRHQHSKHDLRISLPHSPFLTSRPSPRSSPDRLRLAS</sequence>
<name>A0A5M9JWF4_MONFR</name>
<dbReference type="AlphaFoldDB" id="A0A5M9JWF4"/>
<gene>
    <name evidence="2" type="ORF">EYC84_003532</name>
</gene>
<evidence type="ECO:0000313" key="2">
    <source>
        <dbReference type="EMBL" id="KAA8572987.1"/>
    </source>
</evidence>
<feature type="region of interest" description="Disordered" evidence="1">
    <location>
        <begin position="30"/>
        <end position="68"/>
    </location>
</feature>
<feature type="compositionally biased region" description="Low complexity" evidence="1">
    <location>
        <begin position="48"/>
        <end position="59"/>
    </location>
</feature>
<organism evidence="2 3">
    <name type="scientific">Monilinia fructicola</name>
    <name type="common">Brown rot fungus</name>
    <name type="synonym">Ciboria fructicola</name>
    <dbReference type="NCBI Taxonomy" id="38448"/>
    <lineage>
        <taxon>Eukaryota</taxon>
        <taxon>Fungi</taxon>
        <taxon>Dikarya</taxon>
        <taxon>Ascomycota</taxon>
        <taxon>Pezizomycotina</taxon>
        <taxon>Leotiomycetes</taxon>
        <taxon>Helotiales</taxon>
        <taxon>Sclerotiniaceae</taxon>
        <taxon>Monilinia</taxon>
    </lineage>
</organism>
<comment type="caution">
    <text evidence="2">The sequence shown here is derived from an EMBL/GenBank/DDBJ whole genome shotgun (WGS) entry which is preliminary data.</text>
</comment>
<evidence type="ECO:0000313" key="3">
    <source>
        <dbReference type="Proteomes" id="UP000322873"/>
    </source>
</evidence>
<keyword evidence="3" id="KW-1185">Reference proteome</keyword>
<reference evidence="2 3" key="1">
    <citation type="submission" date="2019-06" db="EMBL/GenBank/DDBJ databases">
        <title>Genome Sequence of the Brown Rot Fungal Pathogen Monilinia fructicola.</title>
        <authorList>
            <person name="De Miccolis Angelini R.M."/>
            <person name="Landi L."/>
            <person name="Abate D."/>
            <person name="Pollastro S."/>
            <person name="Romanazzi G."/>
            <person name="Faretra F."/>
        </authorList>
    </citation>
    <scope>NUCLEOTIDE SEQUENCE [LARGE SCALE GENOMIC DNA]</scope>
    <source>
        <strain evidence="2 3">Mfrc123</strain>
    </source>
</reference>
<dbReference type="Proteomes" id="UP000322873">
    <property type="component" value="Unassembled WGS sequence"/>
</dbReference>
<feature type="compositionally biased region" description="Basic residues" evidence="1">
    <location>
        <begin position="30"/>
        <end position="39"/>
    </location>
</feature>
<dbReference type="EMBL" id="VICG01000004">
    <property type="protein sequence ID" value="KAA8572987.1"/>
    <property type="molecule type" value="Genomic_DNA"/>
</dbReference>
<protein>
    <submittedName>
        <fullName evidence="2">Uncharacterized protein</fullName>
    </submittedName>
</protein>